<dbReference type="HAMAP" id="MF_01201">
    <property type="entry name" value="Ala_racemase"/>
    <property type="match status" value="1"/>
</dbReference>
<dbReference type="Gene3D" id="2.40.37.10">
    <property type="entry name" value="Lyase, Ornithine Decarboxylase, Chain A, domain 1"/>
    <property type="match status" value="1"/>
</dbReference>
<dbReference type="InterPro" id="IPR009006">
    <property type="entry name" value="Ala_racemase/Decarboxylase_C"/>
</dbReference>
<dbReference type="FunFam" id="3.20.20.10:FF:000002">
    <property type="entry name" value="Alanine racemase"/>
    <property type="match status" value="1"/>
</dbReference>
<dbReference type="EMBL" id="CP041666">
    <property type="protein sequence ID" value="QDP39150.1"/>
    <property type="molecule type" value="Genomic_DNA"/>
</dbReference>
<dbReference type="InterPro" id="IPR011079">
    <property type="entry name" value="Ala_racemase_C"/>
</dbReference>
<dbReference type="PRINTS" id="PR00992">
    <property type="entry name" value="ALARACEMASE"/>
</dbReference>
<feature type="modified residue" description="N6-(pyridoxal phosphate)lysine" evidence="5 6">
    <location>
        <position position="40"/>
    </location>
</feature>
<keyword evidence="3 5" id="KW-0663">Pyridoxal phosphate</keyword>
<feature type="binding site" evidence="5 7">
    <location>
        <position position="314"/>
    </location>
    <ligand>
        <name>substrate</name>
    </ligand>
</feature>
<dbReference type="RefSeq" id="WP_143891900.1">
    <property type="nucleotide sequence ID" value="NZ_CP041666.1"/>
</dbReference>
<dbReference type="GO" id="GO:0005829">
    <property type="term" value="C:cytosol"/>
    <property type="evidence" value="ECO:0007669"/>
    <property type="project" value="TreeGrafter"/>
</dbReference>
<reference evidence="9 10" key="1">
    <citation type="submission" date="2019-07" db="EMBL/GenBank/DDBJ databases">
        <authorList>
            <person name="Li J."/>
        </authorList>
    </citation>
    <scope>NUCLEOTIDE SEQUENCE [LARGE SCALE GENOMIC DNA]</scope>
    <source>
        <strain evidence="9 10">TKL69</strain>
    </source>
</reference>
<keyword evidence="10" id="KW-1185">Reference proteome</keyword>
<dbReference type="EC" id="5.1.1.1" evidence="5"/>
<comment type="function">
    <text evidence="5">Catalyzes the interconversion of L-alanine and D-alanine. May also act on other amino acids.</text>
</comment>
<evidence type="ECO:0000313" key="10">
    <source>
        <dbReference type="Proteomes" id="UP000315215"/>
    </source>
</evidence>
<dbReference type="CDD" id="cd00430">
    <property type="entry name" value="PLPDE_III_AR"/>
    <property type="match status" value="1"/>
</dbReference>
<feature type="active site" description="Proton acceptor; specific for D-alanine" evidence="5">
    <location>
        <position position="40"/>
    </location>
</feature>
<gene>
    <name evidence="9" type="primary">alr</name>
    <name evidence="9" type="ORF">FN924_02345</name>
</gene>
<dbReference type="PANTHER" id="PTHR30511">
    <property type="entry name" value="ALANINE RACEMASE"/>
    <property type="match status" value="1"/>
</dbReference>
<dbReference type="Gene3D" id="3.20.20.10">
    <property type="entry name" value="Alanine racemase"/>
    <property type="match status" value="1"/>
</dbReference>
<dbReference type="SUPFAM" id="SSF51419">
    <property type="entry name" value="PLP-binding barrel"/>
    <property type="match status" value="1"/>
</dbReference>
<evidence type="ECO:0000259" key="8">
    <source>
        <dbReference type="SMART" id="SM01005"/>
    </source>
</evidence>
<dbReference type="InterPro" id="IPR000821">
    <property type="entry name" value="Ala_racemase"/>
</dbReference>
<dbReference type="FunFam" id="2.40.37.10:FF:000006">
    <property type="entry name" value="Alanine racemase"/>
    <property type="match status" value="1"/>
</dbReference>
<dbReference type="OrthoDB" id="9813814at2"/>
<name>A0A516KCQ8_9BACI</name>
<evidence type="ECO:0000256" key="5">
    <source>
        <dbReference type="HAMAP-Rule" id="MF_01201"/>
    </source>
</evidence>
<evidence type="ECO:0000256" key="2">
    <source>
        <dbReference type="ARBA" id="ARBA00001933"/>
    </source>
</evidence>
<accession>A0A516KCQ8</accession>
<keyword evidence="4 5" id="KW-0413">Isomerase</keyword>
<comment type="catalytic activity">
    <reaction evidence="1 5">
        <text>L-alanine = D-alanine</text>
        <dbReference type="Rhea" id="RHEA:20249"/>
        <dbReference type="ChEBI" id="CHEBI:57416"/>
        <dbReference type="ChEBI" id="CHEBI:57972"/>
        <dbReference type="EC" id="5.1.1.1"/>
    </reaction>
</comment>
<comment type="similarity">
    <text evidence="5">Belongs to the alanine racemase family.</text>
</comment>
<dbReference type="Proteomes" id="UP000315215">
    <property type="component" value="Chromosome"/>
</dbReference>
<evidence type="ECO:0000256" key="6">
    <source>
        <dbReference type="PIRSR" id="PIRSR600821-50"/>
    </source>
</evidence>
<proteinExistence type="inferred from homology"/>
<dbReference type="SMART" id="SM01005">
    <property type="entry name" value="Ala_racemase_C"/>
    <property type="match status" value="1"/>
</dbReference>
<dbReference type="SUPFAM" id="SSF50621">
    <property type="entry name" value="Alanine racemase C-terminal domain-like"/>
    <property type="match status" value="1"/>
</dbReference>
<dbReference type="GO" id="GO:0008784">
    <property type="term" value="F:alanine racemase activity"/>
    <property type="evidence" value="ECO:0007669"/>
    <property type="project" value="UniProtKB-UniRule"/>
</dbReference>
<evidence type="ECO:0000256" key="7">
    <source>
        <dbReference type="PIRSR" id="PIRSR600821-52"/>
    </source>
</evidence>
<dbReference type="UniPathway" id="UPA00042">
    <property type="reaction ID" value="UER00497"/>
</dbReference>
<dbReference type="GO" id="GO:0030170">
    <property type="term" value="F:pyridoxal phosphate binding"/>
    <property type="evidence" value="ECO:0007669"/>
    <property type="project" value="UniProtKB-UniRule"/>
</dbReference>
<dbReference type="Pfam" id="PF00842">
    <property type="entry name" value="Ala_racemase_C"/>
    <property type="match status" value="1"/>
</dbReference>
<evidence type="ECO:0000256" key="4">
    <source>
        <dbReference type="ARBA" id="ARBA00023235"/>
    </source>
</evidence>
<dbReference type="InterPro" id="IPR001608">
    <property type="entry name" value="Ala_racemase_N"/>
</dbReference>
<dbReference type="NCBIfam" id="TIGR00492">
    <property type="entry name" value="alr"/>
    <property type="match status" value="1"/>
</dbReference>
<organism evidence="9 10">
    <name type="scientific">Radiobacillus deserti</name>
    <dbReference type="NCBI Taxonomy" id="2594883"/>
    <lineage>
        <taxon>Bacteria</taxon>
        <taxon>Bacillati</taxon>
        <taxon>Bacillota</taxon>
        <taxon>Bacilli</taxon>
        <taxon>Bacillales</taxon>
        <taxon>Bacillaceae</taxon>
        <taxon>Radiobacillus</taxon>
    </lineage>
</organism>
<feature type="domain" description="Alanine racemase C-terminal" evidence="8">
    <location>
        <begin position="246"/>
        <end position="371"/>
    </location>
</feature>
<feature type="active site" description="Proton acceptor; specific for L-alanine" evidence="5">
    <location>
        <position position="267"/>
    </location>
</feature>
<feature type="binding site" evidence="5 7">
    <location>
        <position position="136"/>
    </location>
    <ligand>
        <name>substrate</name>
    </ligand>
</feature>
<dbReference type="InterPro" id="IPR029066">
    <property type="entry name" value="PLP-binding_barrel"/>
</dbReference>
<dbReference type="PANTHER" id="PTHR30511:SF0">
    <property type="entry name" value="ALANINE RACEMASE, CATABOLIC-RELATED"/>
    <property type="match status" value="1"/>
</dbReference>
<protein>
    <recommendedName>
        <fullName evidence="5">Alanine racemase</fullName>
        <ecNumber evidence="5">5.1.1.1</ecNumber>
    </recommendedName>
</protein>
<dbReference type="PROSITE" id="PS00395">
    <property type="entry name" value="ALANINE_RACEMASE"/>
    <property type="match status" value="1"/>
</dbReference>
<dbReference type="KEGG" id="aqt:FN924_02345"/>
<dbReference type="Pfam" id="PF01168">
    <property type="entry name" value="Ala_racemase_N"/>
    <property type="match status" value="1"/>
</dbReference>
<dbReference type="GO" id="GO:0030632">
    <property type="term" value="P:D-alanine biosynthetic process"/>
    <property type="evidence" value="ECO:0007669"/>
    <property type="project" value="UniProtKB-UniRule"/>
</dbReference>
<comment type="pathway">
    <text evidence="5">Amino-acid biosynthesis; D-alanine biosynthesis; D-alanine from L-alanine: step 1/1.</text>
</comment>
<dbReference type="AlphaFoldDB" id="A0A516KCQ8"/>
<comment type="cofactor">
    <cofactor evidence="2 5 6">
        <name>pyridoxal 5'-phosphate</name>
        <dbReference type="ChEBI" id="CHEBI:597326"/>
    </cofactor>
</comment>
<dbReference type="InterPro" id="IPR020622">
    <property type="entry name" value="Ala_racemase_pyridoxalP-BS"/>
</dbReference>
<sequence length="372" mass="42103">MEQSKFYRDTWAEIDLERIEYNIHQLKKRLTNTKIYAVVKANGYGHGDIEVAKRALKAGATGLTVATLDEALKLREAGITAPLLVMGWSRPEDAAIARSHDIALTVYQKGWLEKVKQNQRNRSVKVHIKLDTGMGRLGVRSNEELVELLEEIEVGPFELEGVFTHFATADEPDFSYFEKQQERLKEFLGCLQENWSKPVIIHTGNSAASMRFPDKMQHFTRFGVSMYGLYPSPTVKEEKPIDLQQAFSLHSKLVHVKKLPPGEGVSYGATYVTQEEEWIGTIPIGYADGYIRKLQGSDVLVEGKRMPIVGRICMDQCMIRLDKEYPIGTKVTLIGKQGDEEITIDELANHLETINYEIPCMIGPRVPRIYSS</sequence>
<evidence type="ECO:0000256" key="1">
    <source>
        <dbReference type="ARBA" id="ARBA00000316"/>
    </source>
</evidence>
<dbReference type="GO" id="GO:0009252">
    <property type="term" value="P:peptidoglycan biosynthetic process"/>
    <property type="evidence" value="ECO:0007669"/>
    <property type="project" value="TreeGrafter"/>
</dbReference>
<evidence type="ECO:0000313" key="9">
    <source>
        <dbReference type="EMBL" id="QDP39150.1"/>
    </source>
</evidence>
<evidence type="ECO:0000256" key="3">
    <source>
        <dbReference type="ARBA" id="ARBA00022898"/>
    </source>
</evidence>